<comment type="caution">
    <text evidence="10">The sequence shown here is derived from an EMBL/GenBank/DDBJ whole genome shotgun (WGS) entry which is preliminary data.</text>
</comment>
<dbReference type="InterPro" id="IPR003594">
    <property type="entry name" value="HATPase_dom"/>
</dbReference>
<evidence type="ECO:0000313" key="10">
    <source>
        <dbReference type="EMBL" id="MFD1586771.1"/>
    </source>
</evidence>
<sequence length="370" mass="40157">MTGHSNERRHPDRSEQRDPDRGSDDRGPPREPDAAVFEHAPIPIVVQSAGPEPTVDAVNPAFEELFGYTADELPAQPIEDVLAPADEDADAGPSVVDQASTLDGDPTSVTLDTRFGQREFYRFDRGAGADHTVVYLVDRTTEHHQRERLAVVSRVLRHDSRNQLNVVTGMASMLADSVDEETRAQAEQAVTAAAEFRDTCEQIRRVEEVIATDTARRPIDVTRLVADVVSDLQDAYPDCSFTTEPSEPVWVTGSAALGIALENVVENAVAHNDRPEPSVEITAVESLDGRYVDVRVADDGPGIPPAEYEILTGERDRSQVEHLSGLGLYVSHWIVTALGGTLGFDANAPRGSIVTLRVPSAVSPSESNPR</sequence>
<keyword evidence="6 10" id="KW-0067">ATP-binding</keyword>
<keyword evidence="3" id="KW-0808">Transferase</keyword>
<dbReference type="NCBIfam" id="TIGR00229">
    <property type="entry name" value="sensory_box"/>
    <property type="match status" value="1"/>
</dbReference>
<dbReference type="CDD" id="cd00075">
    <property type="entry name" value="HATPase"/>
    <property type="match status" value="1"/>
</dbReference>
<dbReference type="PANTHER" id="PTHR44936">
    <property type="entry name" value="SENSOR PROTEIN CREC"/>
    <property type="match status" value="1"/>
</dbReference>
<dbReference type="InterPro" id="IPR050980">
    <property type="entry name" value="2C_sensor_his_kinase"/>
</dbReference>
<dbReference type="Gene3D" id="3.30.565.10">
    <property type="entry name" value="Histidine kinase-like ATPase, C-terminal domain"/>
    <property type="match status" value="1"/>
</dbReference>
<evidence type="ECO:0000256" key="4">
    <source>
        <dbReference type="ARBA" id="ARBA00022741"/>
    </source>
</evidence>
<dbReference type="SUPFAM" id="SSF55785">
    <property type="entry name" value="PYP-like sensor domain (PAS domain)"/>
    <property type="match status" value="1"/>
</dbReference>
<feature type="region of interest" description="Disordered" evidence="7">
    <location>
        <begin position="87"/>
        <end position="110"/>
    </location>
</feature>
<dbReference type="GO" id="GO:0004673">
    <property type="term" value="F:protein histidine kinase activity"/>
    <property type="evidence" value="ECO:0007669"/>
    <property type="project" value="UniProtKB-EC"/>
</dbReference>
<dbReference type="InterPro" id="IPR036890">
    <property type="entry name" value="HATPase_C_sf"/>
</dbReference>
<dbReference type="RefSeq" id="WP_247376059.1">
    <property type="nucleotide sequence ID" value="NZ_JALLGV010000001.1"/>
</dbReference>
<evidence type="ECO:0000256" key="3">
    <source>
        <dbReference type="ARBA" id="ARBA00022679"/>
    </source>
</evidence>
<dbReference type="PROSITE" id="PS50112">
    <property type="entry name" value="PAS"/>
    <property type="match status" value="1"/>
</dbReference>
<name>A0ABD6CAN3_9EURY</name>
<evidence type="ECO:0000259" key="8">
    <source>
        <dbReference type="PROSITE" id="PS50109"/>
    </source>
</evidence>
<feature type="region of interest" description="Disordered" evidence="7">
    <location>
        <begin position="1"/>
        <end position="38"/>
    </location>
</feature>
<dbReference type="PANTHER" id="PTHR44936:SF10">
    <property type="entry name" value="SENSOR PROTEIN RSTB"/>
    <property type="match status" value="1"/>
</dbReference>
<evidence type="ECO:0000256" key="7">
    <source>
        <dbReference type="SAM" id="MobiDB-lite"/>
    </source>
</evidence>
<evidence type="ECO:0000259" key="9">
    <source>
        <dbReference type="PROSITE" id="PS50112"/>
    </source>
</evidence>
<dbReference type="Proteomes" id="UP001597119">
    <property type="component" value="Unassembled WGS sequence"/>
</dbReference>
<evidence type="ECO:0000256" key="6">
    <source>
        <dbReference type="ARBA" id="ARBA00022840"/>
    </source>
</evidence>
<gene>
    <name evidence="10" type="ORF">ACFR9U_07240</name>
</gene>
<proteinExistence type="predicted"/>
<dbReference type="EC" id="2.7.13.3" evidence="2"/>
<dbReference type="InterPro" id="IPR035965">
    <property type="entry name" value="PAS-like_dom_sf"/>
</dbReference>
<dbReference type="SMART" id="SM00387">
    <property type="entry name" value="HATPase_c"/>
    <property type="match status" value="1"/>
</dbReference>
<protein>
    <recommendedName>
        <fullName evidence="2">histidine kinase</fullName>
        <ecNumber evidence="2">2.7.13.3</ecNumber>
    </recommendedName>
</protein>
<dbReference type="Pfam" id="PF02518">
    <property type="entry name" value="HATPase_c"/>
    <property type="match status" value="1"/>
</dbReference>
<evidence type="ECO:0000256" key="1">
    <source>
        <dbReference type="ARBA" id="ARBA00000085"/>
    </source>
</evidence>
<feature type="domain" description="PAS" evidence="9">
    <location>
        <begin position="44"/>
        <end position="88"/>
    </location>
</feature>
<dbReference type="Gene3D" id="3.30.450.20">
    <property type="entry name" value="PAS domain"/>
    <property type="match status" value="1"/>
</dbReference>
<dbReference type="PRINTS" id="PR00344">
    <property type="entry name" value="BCTRLSENSOR"/>
</dbReference>
<feature type="domain" description="Histidine kinase" evidence="8">
    <location>
        <begin position="155"/>
        <end position="362"/>
    </location>
</feature>
<dbReference type="SMART" id="SM00091">
    <property type="entry name" value="PAS"/>
    <property type="match status" value="1"/>
</dbReference>
<evidence type="ECO:0000313" key="11">
    <source>
        <dbReference type="Proteomes" id="UP001597119"/>
    </source>
</evidence>
<dbReference type="InterPro" id="IPR005467">
    <property type="entry name" value="His_kinase_dom"/>
</dbReference>
<dbReference type="EMBL" id="JBHUDJ010000003">
    <property type="protein sequence ID" value="MFD1586771.1"/>
    <property type="molecule type" value="Genomic_DNA"/>
</dbReference>
<feature type="compositionally biased region" description="Basic and acidic residues" evidence="7">
    <location>
        <begin position="1"/>
        <end position="33"/>
    </location>
</feature>
<dbReference type="Pfam" id="PF13188">
    <property type="entry name" value="PAS_8"/>
    <property type="match status" value="1"/>
</dbReference>
<dbReference type="InterPro" id="IPR004358">
    <property type="entry name" value="Sig_transdc_His_kin-like_C"/>
</dbReference>
<keyword evidence="4" id="KW-0547">Nucleotide-binding</keyword>
<dbReference type="SUPFAM" id="SSF55874">
    <property type="entry name" value="ATPase domain of HSP90 chaperone/DNA topoisomerase II/histidine kinase"/>
    <property type="match status" value="1"/>
</dbReference>
<dbReference type="PROSITE" id="PS50109">
    <property type="entry name" value="HIS_KIN"/>
    <property type="match status" value="1"/>
</dbReference>
<dbReference type="CDD" id="cd00130">
    <property type="entry name" value="PAS"/>
    <property type="match status" value="1"/>
</dbReference>
<keyword evidence="11" id="KW-1185">Reference proteome</keyword>
<comment type="catalytic activity">
    <reaction evidence="1">
        <text>ATP + protein L-histidine = ADP + protein N-phospho-L-histidine.</text>
        <dbReference type="EC" id="2.7.13.3"/>
    </reaction>
</comment>
<evidence type="ECO:0000256" key="2">
    <source>
        <dbReference type="ARBA" id="ARBA00012438"/>
    </source>
</evidence>
<dbReference type="InterPro" id="IPR000014">
    <property type="entry name" value="PAS"/>
</dbReference>
<keyword evidence="5" id="KW-0418">Kinase</keyword>
<accession>A0ABD6CAN3</accession>
<dbReference type="AlphaFoldDB" id="A0ABD6CAN3"/>
<organism evidence="10 11">
    <name type="scientific">Halorientalis brevis</name>
    <dbReference type="NCBI Taxonomy" id="1126241"/>
    <lineage>
        <taxon>Archaea</taxon>
        <taxon>Methanobacteriati</taxon>
        <taxon>Methanobacteriota</taxon>
        <taxon>Stenosarchaea group</taxon>
        <taxon>Halobacteria</taxon>
        <taxon>Halobacteriales</taxon>
        <taxon>Haloarculaceae</taxon>
        <taxon>Halorientalis</taxon>
    </lineage>
</organism>
<evidence type="ECO:0000256" key="5">
    <source>
        <dbReference type="ARBA" id="ARBA00022777"/>
    </source>
</evidence>
<dbReference type="GO" id="GO:0005524">
    <property type="term" value="F:ATP binding"/>
    <property type="evidence" value="ECO:0007669"/>
    <property type="project" value="UniProtKB-KW"/>
</dbReference>
<feature type="compositionally biased region" description="Polar residues" evidence="7">
    <location>
        <begin position="97"/>
        <end position="110"/>
    </location>
</feature>
<reference evidence="10 11" key="1">
    <citation type="journal article" date="2019" name="Int. J. Syst. Evol. Microbiol.">
        <title>The Global Catalogue of Microorganisms (GCM) 10K type strain sequencing project: providing services to taxonomists for standard genome sequencing and annotation.</title>
        <authorList>
            <consortium name="The Broad Institute Genomics Platform"/>
            <consortium name="The Broad Institute Genome Sequencing Center for Infectious Disease"/>
            <person name="Wu L."/>
            <person name="Ma J."/>
        </authorList>
    </citation>
    <scope>NUCLEOTIDE SEQUENCE [LARGE SCALE GENOMIC DNA]</scope>
    <source>
        <strain evidence="10 11">CGMCC 1.12125</strain>
    </source>
</reference>